<evidence type="ECO:0000313" key="2">
    <source>
        <dbReference type="EMBL" id="KAF7721087.1"/>
    </source>
</evidence>
<gene>
    <name evidence="2" type="ORF">EC973_005428</name>
</gene>
<sequence>DNLTSRTPLASMDNDNVPNQGPAQDPMLLQLMSQLQAQQQMIEQLHSQQLDTSITTQDSALPHRLPTRPHYNWTPPEELLRQLPDLQADLFTNVLDEDVKRSLIDSYPPMQQA</sequence>
<dbReference type="Proteomes" id="UP000605846">
    <property type="component" value="Unassembled WGS sequence"/>
</dbReference>
<dbReference type="OrthoDB" id="2256709at2759"/>
<keyword evidence="3" id="KW-1185">Reference proteome</keyword>
<evidence type="ECO:0000256" key="1">
    <source>
        <dbReference type="SAM" id="MobiDB-lite"/>
    </source>
</evidence>
<feature type="non-terminal residue" evidence="2">
    <location>
        <position position="1"/>
    </location>
</feature>
<reference evidence="2" key="1">
    <citation type="submission" date="2020-01" db="EMBL/GenBank/DDBJ databases">
        <title>Genome Sequencing of Three Apophysomyces-Like Fungal Strains Confirms a Novel Fungal Genus in the Mucoromycota with divergent Burkholderia-like Endosymbiotic Bacteria.</title>
        <authorList>
            <person name="Stajich J.E."/>
            <person name="Macias A.M."/>
            <person name="Carter-House D."/>
            <person name="Lovett B."/>
            <person name="Kasson L.R."/>
            <person name="Berry K."/>
            <person name="Grigoriev I."/>
            <person name="Chang Y."/>
            <person name="Spatafora J."/>
            <person name="Kasson M.T."/>
        </authorList>
    </citation>
    <scope>NUCLEOTIDE SEQUENCE</scope>
    <source>
        <strain evidence="2">NRRL A-21654</strain>
    </source>
</reference>
<feature type="compositionally biased region" description="Polar residues" evidence="1">
    <location>
        <begin position="1"/>
        <end position="22"/>
    </location>
</feature>
<comment type="caution">
    <text evidence="2">The sequence shown here is derived from an EMBL/GenBank/DDBJ whole genome shotgun (WGS) entry which is preliminary data.</text>
</comment>
<evidence type="ECO:0000313" key="3">
    <source>
        <dbReference type="Proteomes" id="UP000605846"/>
    </source>
</evidence>
<dbReference type="AlphaFoldDB" id="A0A8H7BKC3"/>
<feature type="region of interest" description="Disordered" evidence="1">
    <location>
        <begin position="1"/>
        <end position="24"/>
    </location>
</feature>
<protein>
    <submittedName>
        <fullName evidence="2">Uncharacterized protein</fullName>
    </submittedName>
</protein>
<accession>A0A8H7BKC3</accession>
<name>A0A8H7BKC3_9FUNG</name>
<dbReference type="EMBL" id="JABAYA010000309">
    <property type="protein sequence ID" value="KAF7721087.1"/>
    <property type="molecule type" value="Genomic_DNA"/>
</dbReference>
<proteinExistence type="predicted"/>
<organism evidence="2 3">
    <name type="scientific">Apophysomyces ossiformis</name>
    <dbReference type="NCBI Taxonomy" id="679940"/>
    <lineage>
        <taxon>Eukaryota</taxon>
        <taxon>Fungi</taxon>
        <taxon>Fungi incertae sedis</taxon>
        <taxon>Mucoromycota</taxon>
        <taxon>Mucoromycotina</taxon>
        <taxon>Mucoromycetes</taxon>
        <taxon>Mucorales</taxon>
        <taxon>Mucorineae</taxon>
        <taxon>Mucoraceae</taxon>
        <taxon>Apophysomyces</taxon>
    </lineage>
</organism>